<dbReference type="PANTHER" id="PTHR43157:SF31">
    <property type="entry name" value="PHOSPHATIDYLINOSITOL-GLYCAN BIOSYNTHESIS CLASS F PROTEIN"/>
    <property type="match status" value="1"/>
</dbReference>
<accession>A0ABP8M9R0</accession>
<organism evidence="3 4">
    <name type="scientific">Nibrella saemangeumensis</name>
    <dbReference type="NCBI Taxonomy" id="1084526"/>
    <lineage>
        <taxon>Bacteria</taxon>
        <taxon>Pseudomonadati</taxon>
        <taxon>Bacteroidota</taxon>
        <taxon>Cytophagia</taxon>
        <taxon>Cytophagales</taxon>
        <taxon>Spirosomataceae</taxon>
        <taxon>Nibrella</taxon>
    </lineage>
</organism>
<proteinExistence type="inferred from homology"/>
<dbReference type="PRINTS" id="PR00080">
    <property type="entry name" value="SDRFAMILY"/>
</dbReference>
<gene>
    <name evidence="3" type="ORF">GCM10023189_00290</name>
</gene>
<dbReference type="Proteomes" id="UP001501175">
    <property type="component" value="Unassembled WGS sequence"/>
</dbReference>
<dbReference type="PRINTS" id="PR00081">
    <property type="entry name" value="GDHRDH"/>
</dbReference>
<dbReference type="InterPro" id="IPR036291">
    <property type="entry name" value="NAD(P)-bd_dom_sf"/>
</dbReference>
<dbReference type="SUPFAM" id="SSF51735">
    <property type="entry name" value="NAD(P)-binding Rossmann-fold domains"/>
    <property type="match status" value="1"/>
</dbReference>
<dbReference type="EMBL" id="BAABHD010000001">
    <property type="protein sequence ID" value="GAA4445858.1"/>
    <property type="molecule type" value="Genomic_DNA"/>
</dbReference>
<dbReference type="PANTHER" id="PTHR43157">
    <property type="entry name" value="PHOSPHATIDYLINOSITOL-GLYCAN BIOSYNTHESIS CLASS F PROTEIN-RELATED"/>
    <property type="match status" value="1"/>
</dbReference>
<dbReference type="RefSeq" id="WP_345239439.1">
    <property type="nucleotide sequence ID" value="NZ_BAABHD010000001.1"/>
</dbReference>
<keyword evidence="4" id="KW-1185">Reference proteome</keyword>
<evidence type="ECO:0000256" key="1">
    <source>
        <dbReference type="ARBA" id="ARBA00023002"/>
    </source>
</evidence>
<comment type="similarity">
    <text evidence="2">Belongs to the short-chain dehydrogenases/reductases (SDR) family.</text>
</comment>
<name>A0ABP8M9R0_9BACT</name>
<reference evidence="4" key="1">
    <citation type="journal article" date="2019" name="Int. J. Syst. Evol. Microbiol.">
        <title>The Global Catalogue of Microorganisms (GCM) 10K type strain sequencing project: providing services to taxonomists for standard genome sequencing and annotation.</title>
        <authorList>
            <consortium name="The Broad Institute Genomics Platform"/>
            <consortium name="The Broad Institute Genome Sequencing Center for Infectious Disease"/>
            <person name="Wu L."/>
            <person name="Ma J."/>
        </authorList>
    </citation>
    <scope>NUCLEOTIDE SEQUENCE [LARGE SCALE GENOMIC DNA]</scope>
    <source>
        <strain evidence="4">JCM 17927</strain>
    </source>
</reference>
<protein>
    <submittedName>
        <fullName evidence="3">SDR family oxidoreductase</fullName>
    </submittedName>
</protein>
<evidence type="ECO:0000256" key="2">
    <source>
        <dbReference type="RuleBase" id="RU000363"/>
    </source>
</evidence>
<evidence type="ECO:0000313" key="3">
    <source>
        <dbReference type="EMBL" id="GAA4445858.1"/>
    </source>
</evidence>
<dbReference type="Pfam" id="PF00106">
    <property type="entry name" value="adh_short"/>
    <property type="match status" value="1"/>
</dbReference>
<dbReference type="InterPro" id="IPR002347">
    <property type="entry name" value="SDR_fam"/>
</dbReference>
<keyword evidence="1" id="KW-0560">Oxidoreductase</keyword>
<sequence length="293" mass="32677">MQRPPLCLITGANSGLGKVTAIELARKGFDIIMLCRDEIKAHRVQQEVQAASKTRNVYLVQCDLGDMQSVRQAAGEINRRFDHLDVLINNAGRVVNDLQYSPGGIELTFATNYLSHFLLTHLLLDLLKKSEEGRIINVASELHYAAPFDLDNIVKRDKSDYSAIGAYSDSKLAKLLFNFELADRLMDYGITVNALHPWLVDSNFAEDGDAKGLLHLAFSVAKLFAPEPETMAKTHIFLASSPEVHYVTGLYFARCKPLEPSDKALNRELGQQLWQLSEQLTGIEQPIPQAQIV</sequence>
<comment type="caution">
    <text evidence="3">The sequence shown here is derived from an EMBL/GenBank/DDBJ whole genome shotgun (WGS) entry which is preliminary data.</text>
</comment>
<evidence type="ECO:0000313" key="4">
    <source>
        <dbReference type="Proteomes" id="UP001501175"/>
    </source>
</evidence>
<dbReference type="Gene3D" id="3.40.50.720">
    <property type="entry name" value="NAD(P)-binding Rossmann-like Domain"/>
    <property type="match status" value="1"/>
</dbReference>